<dbReference type="AlphaFoldDB" id="A0AAW1R4S1"/>
<evidence type="ECO:0000313" key="2">
    <source>
        <dbReference type="Proteomes" id="UP001489004"/>
    </source>
</evidence>
<proteinExistence type="predicted"/>
<sequence>MATAHVSSTKYDFTDIAILGGGISGMMTAERCAYAAFYQWHKKYPLDTNPFKKVPANKVLDTIRKWIVPYSQQFKFVYLSHNPFLPRSWRCANINTWLRDLYKECGIEDMAPALGTAHNFTGQCNDAFFQLAKALVSTGMAKLLSDWVVSVRGAVGCEMQYKPPFLGHLRLGYDDLHNFTFLGKNPRIGTASDWVWFNVPHGPQKQMDCFFRAYECWRLGKEQARDAAYLRSLTAGRSMLGKVFMRVEVTCSAVSLWLLCGVMHVAEAISLRGWLDKVEKVSSQPASPQGTR</sequence>
<protein>
    <submittedName>
        <fullName evidence="1">Uncharacterized protein</fullName>
    </submittedName>
</protein>
<dbReference type="EMBL" id="JALJOR010000001">
    <property type="protein sequence ID" value="KAK9828719.1"/>
    <property type="molecule type" value="Genomic_DNA"/>
</dbReference>
<comment type="caution">
    <text evidence="1">The sequence shown here is derived from an EMBL/GenBank/DDBJ whole genome shotgun (WGS) entry which is preliminary data.</text>
</comment>
<gene>
    <name evidence="1" type="ORF">WJX72_001703</name>
</gene>
<name>A0AAW1R4S1_9CHLO</name>
<accession>A0AAW1R4S1</accession>
<organism evidence="1 2">
    <name type="scientific">[Myrmecia] bisecta</name>
    <dbReference type="NCBI Taxonomy" id="41462"/>
    <lineage>
        <taxon>Eukaryota</taxon>
        <taxon>Viridiplantae</taxon>
        <taxon>Chlorophyta</taxon>
        <taxon>core chlorophytes</taxon>
        <taxon>Trebouxiophyceae</taxon>
        <taxon>Trebouxiales</taxon>
        <taxon>Trebouxiaceae</taxon>
        <taxon>Myrmecia</taxon>
    </lineage>
</organism>
<evidence type="ECO:0000313" key="1">
    <source>
        <dbReference type="EMBL" id="KAK9828719.1"/>
    </source>
</evidence>
<keyword evidence="2" id="KW-1185">Reference proteome</keyword>
<reference evidence="1 2" key="1">
    <citation type="journal article" date="2024" name="Nat. Commun.">
        <title>Phylogenomics reveals the evolutionary origins of lichenization in chlorophyte algae.</title>
        <authorList>
            <person name="Puginier C."/>
            <person name="Libourel C."/>
            <person name="Otte J."/>
            <person name="Skaloud P."/>
            <person name="Haon M."/>
            <person name="Grisel S."/>
            <person name="Petersen M."/>
            <person name="Berrin J.G."/>
            <person name="Delaux P.M."/>
            <person name="Dal Grande F."/>
            <person name="Keller J."/>
        </authorList>
    </citation>
    <scope>NUCLEOTIDE SEQUENCE [LARGE SCALE GENOMIC DNA]</scope>
    <source>
        <strain evidence="1 2">SAG 2043</strain>
    </source>
</reference>
<dbReference type="Proteomes" id="UP001489004">
    <property type="component" value="Unassembled WGS sequence"/>
</dbReference>